<dbReference type="EMBL" id="QFQP01000015">
    <property type="protein sequence ID" value="PZR11102.1"/>
    <property type="molecule type" value="Genomic_DNA"/>
</dbReference>
<comment type="caution">
    <text evidence="2">The sequence shown here is derived from an EMBL/GenBank/DDBJ whole genome shotgun (WGS) entry which is preliminary data.</text>
</comment>
<dbReference type="Proteomes" id="UP000249061">
    <property type="component" value="Unassembled WGS sequence"/>
</dbReference>
<organism evidence="2 3">
    <name type="scientific">Archangium gephyra</name>
    <dbReference type="NCBI Taxonomy" id="48"/>
    <lineage>
        <taxon>Bacteria</taxon>
        <taxon>Pseudomonadati</taxon>
        <taxon>Myxococcota</taxon>
        <taxon>Myxococcia</taxon>
        <taxon>Myxococcales</taxon>
        <taxon>Cystobacterineae</taxon>
        <taxon>Archangiaceae</taxon>
        <taxon>Archangium</taxon>
    </lineage>
</organism>
<keyword evidence="1" id="KW-0812">Transmembrane</keyword>
<feature type="transmembrane region" description="Helical" evidence="1">
    <location>
        <begin position="113"/>
        <end position="136"/>
    </location>
</feature>
<sequence length="168" mass="17901">MTLLLLVALAQSPQVPQSPEVGAFSAFVDRHLLVANVTFNSLEVKQHDRVFRVEDEDFEEAFKLVPETLALARSGREQYLLSNTLQTIGLVFLGAAVVPIVLTVVLSGALIPLLIAAAGGFAVSLAFSVMAGPIALAAQEKLFSAVGSYNRGLLRLTPPPQALTLLCF</sequence>
<proteinExistence type="predicted"/>
<reference evidence="2 3" key="1">
    <citation type="submission" date="2017-08" db="EMBL/GenBank/DDBJ databases">
        <title>Infants hospitalized years apart are colonized by the same room-sourced microbial strains.</title>
        <authorList>
            <person name="Brooks B."/>
            <person name="Olm M.R."/>
            <person name="Firek B.A."/>
            <person name="Baker R."/>
            <person name="Thomas B.C."/>
            <person name="Morowitz M.J."/>
            <person name="Banfield J.F."/>
        </authorList>
    </citation>
    <scope>NUCLEOTIDE SEQUENCE [LARGE SCALE GENOMIC DNA]</scope>
    <source>
        <strain evidence="2">S2_003_000_R2_14</strain>
    </source>
</reference>
<keyword evidence="1" id="KW-0472">Membrane</keyword>
<feature type="transmembrane region" description="Helical" evidence="1">
    <location>
        <begin position="85"/>
        <end position="106"/>
    </location>
</feature>
<accession>A0A2W5T7W6</accession>
<dbReference type="AlphaFoldDB" id="A0A2W5T7W6"/>
<keyword evidence="1" id="KW-1133">Transmembrane helix</keyword>
<evidence type="ECO:0000313" key="2">
    <source>
        <dbReference type="EMBL" id="PZR11102.1"/>
    </source>
</evidence>
<gene>
    <name evidence="2" type="ORF">DI536_18365</name>
</gene>
<protein>
    <submittedName>
        <fullName evidence="2">Uncharacterized protein</fullName>
    </submittedName>
</protein>
<evidence type="ECO:0000256" key="1">
    <source>
        <dbReference type="SAM" id="Phobius"/>
    </source>
</evidence>
<evidence type="ECO:0000313" key="3">
    <source>
        <dbReference type="Proteomes" id="UP000249061"/>
    </source>
</evidence>
<name>A0A2W5T7W6_9BACT</name>